<dbReference type="Proteomes" id="UP000018467">
    <property type="component" value="Unassembled WGS sequence"/>
</dbReference>
<evidence type="ECO:0000256" key="1">
    <source>
        <dbReference type="ARBA" id="ARBA00008045"/>
    </source>
</evidence>
<proteinExistence type="inferred from homology"/>
<dbReference type="SUPFAM" id="SSF46579">
    <property type="entry name" value="Prefoldin"/>
    <property type="match status" value="1"/>
</dbReference>
<protein>
    <recommendedName>
        <fullName evidence="5">Prefoldin subunit 2</fullName>
    </recommendedName>
</protein>
<dbReference type="KEGG" id="amex:103029369"/>
<dbReference type="GO" id="GO:0006457">
    <property type="term" value="P:protein folding"/>
    <property type="evidence" value="ECO:0007669"/>
    <property type="project" value="InterPro"/>
</dbReference>
<dbReference type="GeneID" id="103029369"/>
<dbReference type="GO" id="GO:0016272">
    <property type="term" value="C:prefoldin complex"/>
    <property type="evidence" value="ECO:0007669"/>
    <property type="project" value="InterPro"/>
</dbReference>
<feature type="region of interest" description="Disordered" evidence="7">
    <location>
        <begin position="137"/>
        <end position="163"/>
    </location>
</feature>
<dbReference type="AlphaFoldDB" id="A0A3B1ICC6"/>
<organism evidence="8 9">
    <name type="scientific">Astyanax mexicanus</name>
    <name type="common">Blind cave fish</name>
    <name type="synonym">Astyanax fasciatus mexicanus</name>
    <dbReference type="NCBI Taxonomy" id="7994"/>
    <lineage>
        <taxon>Eukaryota</taxon>
        <taxon>Metazoa</taxon>
        <taxon>Chordata</taxon>
        <taxon>Craniata</taxon>
        <taxon>Vertebrata</taxon>
        <taxon>Euteleostomi</taxon>
        <taxon>Actinopterygii</taxon>
        <taxon>Neopterygii</taxon>
        <taxon>Teleostei</taxon>
        <taxon>Ostariophysi</taxon>
        <taxon>Characiformes</taxon>
        <taxon>Characoidei</taxon>
        <taxon>Acestrorhamphidae</taxon>
        <taxon>Acestrorhamphinae</taxon>
        <taxon>Astyanax</taxon>
    </lineage>
</organism>
<dbReference type="InterPro" id="IPR027235">
    <property type="entry name" value="PFD2"/>
</dbReference>
<evidence type="ECO:0000256" key="3">
    <source>
        <dbReference type="ARBA" id="ARBA00024667"/>
    </source>
</evidence>
<keyword evidence="6" id="KW-0175">Coiled coil</keyword>
<evidence type="ECO:0000256" key="4">
    <source>
        <dbReference type="ARBA" id="ARBA00066061"/>
    </source>
</evidence>
<dbReference type="Ensembl" id="ENSAMXT00000055852.1">
    <property type="protein sequence ID" value="ENSAMXP00000027215.1"/>
    <property type="gene ID" value="ENSAMXG00000041965.1"/>
</dbReference>
<dbReference type="OMA" id="LGQMEDV"/>
<feature type="region of interest" description="Disordered" evidence="7">
    <location>
        <begin position="1"/>
        <end position="29"/>
    </location>
</feature>
<dbReference type="InParanoid" id="A0A3B1ICC6"/>
<dbReference type="Pfam" id="PF01920">
    <property type="entry name" value="Prefoldin_2"/>
    <property type="match status" value="1"/>
</dbReference>
<dbReference type="InterPro" id="IPR002777">
    <property type="entry name" value="PFD_beta-like"/>
</dbReference>
<evidence type="ECO:0000256" key="5">
    <source>
        <dbReference type="ARBA" id="ARBA00067448"/>
    </source>
</evidence>
<dbReference type="FunFam" id="1.10.287.370:FF:000002">
    <property type="entry name" value="Prefoldin subunit 2"/>
    <property type="match status" value="1"/>
</dbReference>
<keyword evidence="9" id="KW-1185">Reference proteome</keyword>
<reference evidence="9" key="2">
    <citation type="journal article" date="2014" name="Nat. Commun.">
        <title>The cavefish genome reveals candidate genes for eye loss.</title>
        <authorList>
            <person name="McGaugh S.E."/>
            <person name="Gross J.B."/>
            <person name="Aken B."/>
            <person name="Blin M."/>
            <person name="Borowsky R."/>
            <person name="Chalopin D."/>
            <person name="Hinaux H."/>
            <person name="Jeffery W.R."/>
            <person name="Keene A."/>
            <person name="Ma L."/>
            <person name="Minx P."/>
            <person name="Murphy D."/>
            <person name="O'Quin K.E."/>
            <person name="Retaux S."/>
            <person name="Rohner N."/>
            <person name="Searle S.M."/>
            <person name="Stahl B.A."/>
            <person name="Tabin C."/>
            <person name="Volff J.N."/>
            <person name="Yoshizawa M."/>
            <person name="Warren W.C."/>
        </authorList>
    </citation>
    <scope>NUCLEOTIDE SEQUENCE [LARGE SCALE GENOMIC DNA]</scope>
    <source>
        <strain evidence="9">female</strain>
    </source>
</reference>
<comment type="function">
    <text evidence="3">Binds specifically to cytosolic chaperonin (c-CPN) and transfers target proteins to it. Binds to nascent polypeptide chain and promotes folding in an environment in which there are many competing pathways for nonnative proteins.</text>
</comment>
<reference evidence="8" key="4">
    <citation type="submission" date="2025-09" db="UniProtKB">
        <authorList>
            <consortium name="Ensembl"/>
        </authorList>
    </citation>
    <scope>IDENTIFICATION</scope>
</reference>
<evidence type="ECO:0000256" key="2">
    <source>
        <dbReference type="ARBA" id="ARBA00023186"/>
    </source>
</evidence>
<dbReference type="OrthoDB" id="29646at2759"/>
<dbReference type="CDD" id="cd23163">
    <property type="entry name" value="Prefoldin_2"/>
    <property type="match status" value="1"/>
</dbReference>
<feature type="coiled-coil region" evidence="6">
    <location>
        <begin position="36"/>
        <end position="70"/>
    </location>
</feature>
<evidence type="ECO:0000313" key="8">
    <source>
        <dbReference type="Ensembl" id="ENSAMXP00000027215.1"/>
    </source>
</evidence>
<dbReference type="InterPro" id="IPR009053">
    <property type="entry name" value="Prefoldin"/>
</dbReference>
<keyword evidence="2" id="KW-0143">Chaperone</keyword>
<sequence length="163" mass="17430">MADSNNSDGRKEANSKACSSGGKQSGVSAEQVVAGFQRLRQEQRSMATKAAELEMEISEHSLVIDALKEVDPSRKCYRLIGGVLVERTVSEVLPALENNKGQISKIVDSLGSQMQTKGKELNEYRERYNIRIVGEDEAAGKAAVTKRESEGGGSKGGAGVLVS</sequence>
<comment type="subunit">
    <text evidence="4">Heterohexamer of two PFD-alpha type and four PFD-beta type subunits. Component of the PAQosome complex which is responsible for the biogenesis of several protein complexes and which consists of R2TP complex members RUVBL1, RUVBL2, RPAP3 and PIH1D1, URI complex members PFDN2, PFDN6, PDRG1, UXT and URI1 as well as ASDURF, POLR2E and DNAAF10/WDR92. Interacts with URI1; the interaction is phosphorylation-dependent and occurs in a growth-dependent manner.</text>
</comment>
<accession>A0A3B1ICC6</accession>
<dbReference type="GeneTree" id="ENSGT00390000009272"/>
<name>A0A3B1ICC6_ASTMX</name>
<dbReference type="Gene3D" id="1.10.287.370">
    <property type="match status" value="1"/>
</dbReference>
<comment type="similarity">
    <text evidence="1">Belongs to the prefoldin subunit beta family.</text>
</comment>
<dbReference type="GO" id="GO:0051082">
    <property type="term" value="F:unfolded protein binding"/>
    <property type="evidence" value="ECO:0007669"/>
    <property type="project" value="InterPro"/>
</dbReference>
<dbReference type="STRING" id="7994.ENSAMXP00000027215"/>
<evidence type="ECO:0000313" key="9">
    <source>
        <dbReference type="Proteomes" id="UP000018467"/>
    </source>
</evidence>
<evidence type="ECO:0000256" key="7">
    <source>
        <dbReference type="SAM" id="MobiDB-lite"/>
    </source>
</evidence>
<feature type="compositionally biased region" description="Polar residues" evidence="7">
    <location>
        <begin position="16"/>
        <end position="28"/>
    </location>
</feature>
<dbReference type="Bgee" id="ENSAMXG00000041965">
    <property type="expression patterns" value="Expressed in muscle tissue and 14 other cell types or tissues"/>
</dbReference>
<reference evidence="8" key="3">
    <citation type="submission" date="2025-08" db="UniProtKB">
        <authorList>
            <consortium name="Ensembl"/>
        </authorList>
    </citation>
    <scope>IDENTIFICATION</scope>
</reference>
<dbReference type="PANTHER" id="PTHR13303">
    <property type="entry name" value="PREFOLDIN SUBUNIT 2"/>
    <property type="match status" value="1"/>
</dbReference>
<feature type="compositionally biased region" description="Gly residues" evidence="7">
    <location>
        <begin position="151"/>
        <end position="163"/>
    </location>
</feature>
<reference evidence="9" key="1">
    <citation type="submission" date="2013-03" db="EMBL/GenBank/DDBJ databases">
        <authorList>
            <person name="Jeffery W."/>
            <person name="Warren W."/>
            <person name="Wilson R.K."/>
        </authorList>
    </citation>
    <scope>NUCLEOTIDE SEQUENCE</scope>
    <source>
        <strain evidence="9">female</strain>
    </source>
</reference>
<evidence type="ECO:0000256" key="6">
    <source>
        <dbReference type="SAM" id="Coils"/>
    </source>
</evidence>